<evidence type="ECO:0000313" key="3">
    <source>
        <dbReference type="Proteomes" id="UP000215450"/>
    </source>
</evidence>
<reference evidence="2 3" key="2">
    <citation type="submission" date="2017-06" db="EMBL/GenBank/DDBJ databases">
        <authorList>
            <person name="Kim H.J."/>
            <person name="Triplett B.A."/>
        </authorList>
    </citation>
    <scope>NUCLEOTIDE SEQUENCE [LARGE SCALE GENOMIC DNA]</scope>
    <source>
        <strain evidence="2">Kingella_eburonensis</strain>
    </source>
</reference>
<dbReference type="EMBL" id="FXUV01000038">
    <property type="protein sequence ID" value="SMQ12944.1"/>
    <property type="molecule type" value="Genomic_DNA"/>
</dbReference>
<reference evidence="1" key="1">
    <citation type="submission" date="2017-05" db="EMBL/GenBank/DDBJ databases">
        <authorList>
            <person name="Song R."/>
            <person name="Chenine A.L."/>
            <person name="Ruprecht R.M."/>
        </authorList>
    </citation>
    <scope>NUCLEOTIDE SEQUENCE</scope>
    <source>
        <strain evidence="1">Kingella_eburonensis</strain>
    </source>
</reference>
<name>A0A238TCF2_9NEIS</name>
<organism evidence="2 3">
    <name type="scientific">Kingella negevensis</name>
    <dbReference type="NCBI Taxonomy" id="1522312"/>
    <lineage>
        <taxon>Bacteria</taxon>
        <taxon>Pseudomonadati</taxon>
        <taxon>Pseudomonadota</taxon>
        <taxon>Betaproteobacteria</taxon>
        <taxon>Neisseriales</taxon>
        <taxon>Neisseriaceae</taxon>
        <taxon>Kingella</taxon>
    </lineage>
</organism>
<sequence length="37" mass="4419">MTRKLVPSKQFKRDVKNRLDLLLTSEWTTVSWSLINN</sequence>
<evidence type="ECO:0000313" key="1">
    <source>
        <dbReference type="EMBL" id="SMQ12944.1"/>
    </source>
</evidence>
<protein>
    <submittedName>
        <fullName evidence="2">Uncharacterized protein</fullName>
    </submittedName>
</protein>
<proteinExistence type="predicted"/>
<evidence type="ECO:0000313" key="2">
    <source>
        <dbReference type="EMBL" id="SNB79194.1"/>
    </source>
</evidence>
<gene>
    <name evidence="1" type="ORF">KEBURONENSIS_01761</name>
    <name evidence="2" type="ORF">KEBURONENSIS_01762</name>
</gene>
<dbReference type="STRING" id="1522312.GCA_900177895_01573"/>
<accession>A0A238TCF2</accession>
<dbReference type="AlphaFoldDB" id="A0A238TCF2"/>
<dbReference type="Proteomes" id="UP000215450">
    <property type="component" value="Unassembled WGS sequence"/>
</dbReference>
<dbReference type="EMBL" id="FXUV02000044">
    <property type="protein sequence ID" value="SNB79194.1"/>
    <property type="molecule type" value="Genomic_DNA"/>
</dbReference>
<keyword evidence="3" id="KW-1185">Reference proteome</keyword>